<organism evidence="1">
    <name type="scientific">Caldilineaceae bacterium SB0675_bin_29</name>
    <dbReference type="NCBI Taxonomy" id="2605266"/>
    <lineage>
        <taxon>Bacteria</taxon>
        <taxon>Bacillati</taxon>
        <taxon>Chloroflexota</taxon>
        <taxon>Caldilineae</taxon>
        <taxon>Caldilineales</taxon>
        <taxon>Caldilineaceae</taxon>
    </lineage>
</organism>
<dbReference type="EMBL" id="VYDA01000576">
    <property type="protein sequence ID" value="MYH63244.1"/>
    <property type="molecule type" value="Genomic_DNA"/>
</dbReference>
<dbReference type="AlphaFoldDB" id="A0A6B1GAX8"/>
<evidence type="ECO:0000313" key="1">
    <source>
        <dbReference type="EMBL" id="MYH63244.1"/>
    </source>
</evidence>
<proteinExistence type="predicted"/>
<reference evidence="1" key="1">
    <citation type="submission" date="2019-09" db="EMBL/GenBank/DDBJ databases">
        <title>Characterisation of the sponge microbiome using genome-centric metagenomics.</title>
        <authorList>
            <person name="Engelberts J.P."/>
            <person name="Robbins S.J."/>
            <person name="De Goeij J.M."/>
            <person name="Aranda M."/>
            <person name="Bell S.C."/>
            <person name="Webster N.S."/>
        </authorList>
    </citation>
    <scope>NUCLEOTIDE SEQUENCE</scope>
    <source>
        <strain evidence="1">SB0675_bin_29</strain>
    </source>
</reference>
<name>A0A6B1GAX8_9CHLR</name>
<comment type="caution">
    <text evidence="1">The sequence shown here is derived from an EMBL/GenBank/DDBJ whole genome shotgun (WGS) entry which is preliminary data.</text>
</comment>
<evidence type="ECO:0008006" key="2">
    <source>
        <dbReference type="Google" id="ProtNLM"/>
    </source>
</evidence>
<protein>
    <recommendedName>
        <fullName evidence="2">DUF4435 domain-containing protein</fullName>
    </recommendedName>
</protein>
<gene>
    <name evidence="1" type="ORF">F4148_16310</name>
</gene>
<accession>A0A6B1GAX8</accession>
<sequence length="289" mass="33568">MTSKNFDRTTQGKIAQFRFFDEPVVWVEGETDYPIYEQLLGKMGCKTLWAGGKPECWKLVEAMIADDLPYVVVLDGDYEILRRRKSYHRRALLLGRYAIENYCAEIGLVQNVCRRYSYGKVVVGDVGSRFGRLLDRIEGELMDLVILDIALAQVGGKDGKGVLAGNVRRILEVGVPLMVDREKVKHLVAQKDRDGFEKEKDEARELLNRFVGRKRFVDILKGSWAFGLIYHFIASELQNVKITMRMDKRELRVALGAEMWVEDRSRDHRSLRRRLKTAVREVKRMRRLR</sequence>